<reference evidence="5" key="1">
    <citation type="submission" date="2021-03" db="EMBL/GenBank/DDBJ databases">
        <authorList>
            <person name="Kanchanasin P."/>
            <person name="Saeng-In P."/>
            <person name="Phongsopitanun W."/>
            <person name="Yuki M."/>
            <person name="Kudo T."/>
            <person name="Ohkuma M."/>
            <person name="Tanasupawat S."/>
        </authorList>
    </citation>
    <scope>NUCLEOTIDE SEQUENCE</scope>
    <source>
        <strain evidence="5">GKU 128</strain>
    </source>
</reference>
<dbReference type="SUPFAM" id="SSF55729">
    <property type="entry name" value="Acyl-CoA N-acyltransferases (Nat)"/>
    <property type="match status" value="1"/>
</dbReference>
<evidence type="ECO:0000256" key="3">
    <source>
        <dbReference type="ARBA" id="ARBA00038502"/>
    </source>
</evidence>
<organism evidence="5 6">
    <name type="scientific">Actinomadura barringtoniae</name>
    <dbReference type="NCBI Taxonomy" id="1427535"/>
    <lineage>
        <taxon>Bacteria</taxon>
        <taxon>Bacillati</taxon>
        <taxon>Actinomycetota</taxon>
        <taxon>Actinomycetes</taxon>
        <taxon>Streptosporangiales</taxon>
        <taxon>Thermomonosporaceae</taxon>
        <taxon>Actinomadura</taxon>
    </lineage>
</organism>
<accession>A0A939PT94</accession>
<dbReference type="PANTHER" id="PTHR43792:SF8">
    <property type="entry name" value="[RIBOSOMAL PROTEIN US5]-ALANINE N-ACETYLTRANSFERASE"/>
    <property type="match status" value="1"/>
</dbReference>
<dbReference type="InterPro" id="IPR051531">
    <property type="entry name" value="N-acetyltransferase"/>
</dbReference>
<comment type="caution">
    <text evidence="5">The sequence shown here is derived from an EMBL/GenBank/DDBJ whole genome shotgun (WGS) entry which is preliminary data.</text>
</comment>
<dbReference type="AlphaFoldDB" id="A0A939PT94"/>
<evidence type="ECO:0000313" key="5">
    <source>
        <dbReference type="EMBL" id="MBO2454366.1"/>
    </source>
</evidence>
<keyword evidence="6" id="KW-1185">Reference proteome</keyword>
<dbReference type="Pfam" id="PF13302">
    <property type="entry name" value="Acetyltransf_3"/>
    <property type="match status" value="1"/>
</dbReference>
<evidence type="ECO:0000256" key="1">
    <source>
        <dbReference type="ARBA" id="ARBA00022679"/>
    </source>
</evidence>
<dbReference type="GO" id="GO:0016747">
    <property type="term" value="F:acyltransferase activity, transferring groups other than amino-acyl groups"/>
    <property type="evidence" value="ECO:0007669"/>
    <property type="project" value="InterPro"/>
</dbReference>
<evidence type="ECO:0000313" key="6">
    <source>
        <dbReference type="Proteomes" id="UP000669179"/>
    </source>
</evidence>
<dbReference type="PANTHER" id="PTHR43792">
    <property type="entry name" value="GNAT FAMILY, PUTATIVE (AFU_ORTHOLOGUE AFUA_3G00765)-RELATED-RELATED"/>
    <property type="match status" value="1"/>
</dbReference>
<dbReference type="Gene3D" id="3.40.630.30">
    <property type="match status" value="1"/>
</dbReference>
<keyword evidence="1" id="KW-0808">Transferase</keyword>
<evidence type="ECO:0000259" key="4">
    <source>
        <dbReference type="PROSITE" id="PS51186"/>
    </source>
</evidence>
<evidence type="ECO:0000256" key="2">
    <source>
        <dbReference type="ARBA" id="ARBA00023315"/>
    </source>
</evidence>
<dbReference type="PROSITE" id="PS51186">
    <property type="entry name" value="GNAT"/>
    <property type="match status" value="1"/>
</dbReference>
<protein>
    <submittedName>
        <fullName evidence="5">GNAT family N-acetyltransferase</fullName>
    </submittedName>
</protein>
<dbReference type="InterPro" id="IPR000182">
    <property type="entry name" value="GNAT_dom"/>
</dbReference>
<dbReference type="EMBL" id="JAGEOJ010000026">
    <property type="protein sequence ID" value="MBO2454366.1"/>
    <property type="molecule type" value="Genomic_DNA"/>
</dbReference>
<name>A0A939PT94_9ACTN</name>
<feature type="domain" description="N-acetyltransferase" evidence="4">
    <location>
        <begin position="15"/>
        <end position="183"/>
    </location>
</feature>
<dbReference type="InterPro" id="IPR016181">
    <property type="entry name" value="Acyl_CoA_acyltransferase"/>
</dbReference>
<sequence length="183" mass="19951">MAVIDVSATPAGPALLLRRWETADAEELVGLYRDEALRRWTSATVEDVAGAAQWIRKQGEGWEAGDRFGLAVVEPLASGDAERLVGHVVLRRSEDGAPSGEVGYWTAAHARGKGVAPRAVLALTEWAFSTFEEMEKLALLHQVDNIASCRVAMKCRYELSGLLPPAPPDFPREAHLHVRTRGV</sequence>
<comment type="similarity">
    <text evidence="3">Belongs to the acetyltransferase family. RimJ subfamily.</text>
</comment>
<dbReference type="RefSeq" id="WP_208262577.1">
    <property type="nucleotide sequence ID" value="NZ_JAGEOJ010000026.1"/>
</dbReference>
<dbReference type="Proteomes" id="UP000669179">
    <property type="component" value="Unassembled WGS sequence"/>
</dbReference>
<proteinExistence type="inferred from homology"/>
<gene>
    <name evidence="5" type="ORF">J4573_45275</name>
</gene>
<keyword evidence="2" id="KW-0012">Acyltransferase</keyword>